<sequence>MTVPEPAVDATLKLVLIGDPGVGKTSLLMRYTEDKFSEASLASIGPGVDYKRKIITVDDKTLELQIWDTAGQERFRTISGTFYKGAHGILLVYDVTDEDSFTRCRTWAQDMDRYLYDKPDAVKYLVGNKIDLNESRKISATTAQDAADSYFEMTQVETSAKDNINVEETFQSIVRDILKAGIIGGEFYEEEQQQRNVIRITSTKQQENAKKREGCCAKS</sequence>
<keyword evidence="4" id="KW-0449">Lipoprotein</keyword>
<evidence type="ECO:0000256" key="4">
    <source>
        <dbReference type="ARBA" id="ARBA00023288"/>
    </source>
</evidence>
<dbReference type="GO" id="GO:0003924">
    <property type="term" value="F:GTPase activity"/>
    <property type="evidence" value="ECO:0007669"/>
    <property type="project" value="InterPro"/>
</dbReference>
<evidence type="ECO:0000256" key="2">
    <source>
        <dbReference type="ARBA" id="ARBA00022741"/>
    </source>
</evidence>
<dbReference type="EMBL" id="DQ414557">
    <property type="protein sequence ID" value="ABD65428.1"/>
    <property type="molecule type" value="Genomic_DNA"/>
</dbReference>
<dbReference type="SMART" id="SM00173">
    <property type="entry name" value="RAS"/>
    <property type="match status" value="1"/>
</dbReference>
<reference evidence="6" key="1">
    <citation type="journal article" date="2007" name="J. Mol. Evol.">
        <title>Ras-like small GTPases form a large family of proteins in the marine sponge Suberites domuncula.</title>
        <authorList>
            <person name="Cetkovic H."/>
            <person name="Mikoc A."/>
            <person name="Muller W.E."/>
            <person name="Gamulin V."/>
        </authorList>
    </citation>
    <scope>NUCLEOTIDE SEQUENCE</scope>
</reference>
<keyword evidence="2" id="KW-0547">Nucleotide-binding</keyword>
<dbReference type="GO" id="GO:0005525">
    <property type="term" value="F:GTP binding"/>
    <property type="evidence" value="ECO:0007669"/>
    <property type="project" value="UniProtKB-KW"/>
</dbReference>
<dbReference type="BRENDA" id="3.6.5.2">
    <property type="organism ID" value="7896"/>
</dbReference>
<protein>
    <submittedName>
        <fullName evidence="6">Rab1-like</fullName>
    </submittedName>
</protein>
<dbReference type="FunFam" id="3.40.50.300:FF:001447">
    <property type="entry name" value="Ras-related protein Rab-1B"/>
    <property type="match status" value="1"/>
</dbReference>
<accession>A1XKR5</accession>
<keyword evidence="5" id="KW-0636">Prenylation</keyword>
<evidence type="ECO:0000256" key="3">
    <source>
        <dbReference type="ARBA" id="ARBA00023134"/>
    </source>
</evidence>
<proteinExistence type="inferred from homology"/>
<evidence type="ECO:0000256" key="5">
    <source>
        <dbReference type="ARBA" id="ARBA00023289"/>
    </source>
</evidence>
<dbReference type="PROSITE" id="PS51421">
    <property type="entry name" value="RAS"/>
    <property type="match status" value="1"/>
</dbReference>
<dbReference type="InterPro" id="IPR001806">
    <property type="entry name" value="Small_GTPase"/>
</dbReference>
<dbReference type="InterPro" id="IPR027417">
    <property type="entry name" value="P-loop_NTPase"/>
</dbReference>
<evidence type="ECO:0000256" key="1">
    <source>
        <dbReference type="ARBA" id="ARBA00006270"/>
    </source>
</evidence>
<dbReference type="NCBIfam" id="TIGR00231">
    <property type="entry name" value="small_GTP"/>
    <property type="match status" value="1"/>
</dbReference>
<dbReference type="SUPFAM" id="SSF52540">
    <property type="entry name" value="P-loop containing nucleoside triphosphate hydrolases"/>
    <property type="match status" value="1"/>
</dbReference>
<dbReference type="SMART" id="SM00176">
    <property type="entry name" value="RAN"/>
    <property type="match status" value="1"/>
</dbReference>
<dbReference type="SMART" id="SM00175">
    <property type="entry name" value="RAB"/>
    <property type="match status" value="1"/>
</dbReference>
<organism evidence="6">
    <name type="scientific">Suberites domuncula</name>
    <name type="common">Sponge</name>
    <dbReference type="NCBI Taxonomy" id="55567"/>
    <lineage>
        <taxon>Eukaryota</taxon>
        <taxon>Metazoa</taxon>
        <taxon>Porifera</taxon>
        <taxon>Demospongiae</taxon>
        <taxon>Heteroscleromorpha</taxon>
        <taxon>Suberitida</taxon>
        <taxon>Suberitidae</taxon>
        <taxon>Suberites</taxon>
    </lineage>
</organism>
<dbReference type="PANTHER" id="PTHR47980">
    <property type="entry name" value="LD44762P"/>
    <property type="match status" value="1"/>
</dbReference>
<dbReference type="SMART" id="SM00174">
    <property type="entry name" value="RHO"/>
    <property type="match status" value="1"/>
</dbReference>
<dbReference type="InterPro" id="IPR005225">
    <property type="entry name" value="Small_GTP-bd"/>
</dbReference>
<keyword evidence="3" id="KW-0342">GTP-binding</keyword>
<dbReference type="Gene3D" id="3.40.50.300">
    <property type="entry name" value="P-loop containing nucleotide triphosphate hydrolases"/>
    <property type="match status" value="1"/>
</dbReference>
<evidence type="ECO:0000313" key="6">
    <source>
        <dbReference type="EMBL" id="ABD65428.1"/>
    </source>
</evidence>
<dbReference type="CDD" id="cd00154">
    <property type="entry name" value="Rab"/>
    <property type="match status" value="1"/>
</dbReference>
<dbReference type="PROSITE" id="PS51419">
    <property type="entry name" value="RAB"/>
    <property type="match status" value="1"/>
</dbReference>
<comment type="similarity">
    <text evidence="1">Belongs to the small GTPase superfamily. Rab family.</text>
</comment>
<dbReference type="PROSITE" id="PS51420">
    <property type="entry name" value="RHO"/>
    <property type="match status" value="1"/>
</dbReference>
<dbReference type="PRINTS" id="PR00449">
    <property type="entry name" value="RASTRNSFRMNG"/>
</dbReference>
<dbReference type="AlphaFoldDB" id="A1XKR5"/>
<dbReference type="Pfam" id="PF00071">
    <property type="entry name" value="Ras"/>
    <property type="match status" value="1"/>
</dbReference>
<dbReference type="InterPro" id="IPR050305">
    <property type="entry name" value="Small_GTPase_Rab"/>
</dbReference>
<name>A1XKR5_SUBDO</name>